<dbReference type="InterPro" id="IPR002404">
    <property type="entry name" value="IRS_PTB"/>
</dbReference>
<dbReference type="GO" id="GO:0005829">
    <property type="term" value="C:cytosol"/>
    <property type="evidence" value="ECO:0007669"/>
    <property type="project" value="TreeGrafter"/>
</dbReference>
<dbReference type="GO" id="GO:0043548">
    <property type="term" value="F:phosphatidylinositol 3-kinase binding"/>
    <property type="evidence" value="ECO:0007669"/>
    <property type="project" value="TreeGrafter"/>
</dbReference>
<dbReference type="GO" id="GO:0005886">
    <property type="term" value="C:plasma membrane"/>
    <property type="evidence" value="ECO:0007669"/>
    <property type="project" value="TreeGrafter"/>
</dbReference>
<feature type="compositionally biased region" description="Low complexity" evidence="2">
    <location>
        <begin position="390"/>
        <end position="403"/>
    </location>
</feature>
<dbReference type="GO" id="GO:0005158">
    <property type="term" value="F:insulin receptor binding"/>
    <property type="evidence" value="ECO:0007669"/>
    <property type="project" value="InterPro"/>
</dbReference>
<reference evidence="5" key="2">
    <citation type="submission" date="2025-08" db="UniProtKB">
        <authorList>
            <consortium name="Ensembl"/>
        </authorList>
    </citation>
    <scope>IDENTIFICATION</scope>
</reference>
<reference evidence="5" key="3">
    <citation type="submission" date="2025-09" db="UniProtKB">
        <authorList>
            <consortium name="Ensembl"/>
        </authorList>
    </citation>
    <scope>IDENTIFICATION</scope>
</reference>
<name>A0AAQ4R6P3_GASAC</name>
<dbReference type="Proteomes" id="UP000007635">
    <property type="component" value="Chromosome I"/>
</dbReference>
<evidence type="ECO:0000256" key="1">
    <source>
        <dbReference type="ARBA" id="ARBA00022553"/>
    </source>
</evidence>
<dbReference type="GeneID" id="120825564"/>
<evidence type="ECO:0000313" key="5">
    <source>
        <dbReference type="Ensembl" id="ENSGACP00000058528.1"/>
    </source>
</evidence>
<dbReference type="KEGG" id="gat:120825564"/>
<accession>A0AAQ4R6P3</accession>
<dbReference type="InterPro" id="IPR011993">
    <property type="entry name" value="PH-like_dom_sf"/>
</dbReference>
<feature type="region of interest" description="Disordered" evidence="2">
    <location>
        <begin position="358"/>
        <end position="631"/>
    </location>
</feature>
<dbReference type="PANTHER" id="PTHR10614">
    <property type="entry name" value="INSULIN RECEPTOR SUBSTRATE"/>
    <property type="match status" value="1"/>
</dbReference>
<dbReference type="PANTHER" id="PTHR10614:SF8">
    <property type="entry name" value="INSULIN RECEPTOR SUBSTRATE 3"/>
    <property type="match status" value="1"/>
</dbReference>
<dbReference type="PRINTS" id="PR00628">
    <property type="entry name" value="INSULINRSI"/>
</dbReference>
<dbReference type="SUPFAM" id="SSF50729">
    <property type="entry name" value="PH domain-like"/>
    <property type="match status" value="2"/>
</dbReference>
<evidence type="ECO:0000259" key="3">
    <source>
        <dbReference type="PROSITE" id="PS50003"/>
    </source>
</evidence>
<dbReference type="SMART" id="SM00310">
    <property type="entry name" value="PTBI"/>
    <property type="match status" value="1"/>
</dbReference>
<proteinExistence type="predicted"/>
<dbReference type="GO" id="GO:0008286">
    <property type="term" value="P:insulin receptor signaling pathway"/>
    <property type="evidence" value="ECO:0007669"/>
    <property type="project" value="InterPro"/>
</dbReference>
<dbReference type="Gene3D" id="2.30.29.30">
    <property type="entry name" value="Pleckstrin-homology domain (PH domain)/Phosphotyrosine-binding domain (PTB)"/>
    <property type="match status" value="2"/>
</dbReference>
<evidence type="ECO:0000259" key="4">
    <source>
        <dbReference type="PROSITE" id="PS51064"/>
    </source>
</evidence>
<keyword evidence="1" id="KW-0597">Phosphoprotein</keyword>
<dbReference type="InterPro" id="IPR039011">
    <property type="entry name" value="IRS"/>
</dbReference>
<dbReference type="GeneTree" id="ENSGT00940000160883"/>
<dbReference type="SMART" id="SM01244">
    <property type="entry name" value="IRS"/>
    <property type="match status" value="1"/>
</dbReference>
<feature type="region of interest" description="Disordered" evidence="2">
    <location>
        <begin position="21"/>
        <end position="89"/>
    </location>
</feature>
<dbReference type="AlphaFoldDB" id="A0AAQ4R6P3"/>
<dbReference type="InterPro" id="IPR001849">
    <property type="entry name" value="PH_domain"/>
</dbReference>
<dbReference type="Ensembl" id="ENSGACT00000077186.1">
    <property type="protein sequence ID" value="ENSGACP00000058528.1"/>
    <property type="gene ID" value="ENSGACG00000014493.2"/>
</dbReference>
<feature type="domain" description="IRS-type PTB" evidence="4">
    <location>
        <begin position="247"/>
        <end position="353"/>
    </location>
</feature>
<feature type="domain" description="PH" evidence="3">
    <location>
        <begin position="113"/>
        <end position="219"/>
    </location>
</feature>
<sequence length="653" mass="70512">MFVLQTVSGVHLGINEIAEGHNQERSLPAPSSPPSSPSCSSTQTRPPAESPLRSPWVTDGQMEQDPDSQQHHHELQSSPPSRPYEELFCSSQSSHAVGPLTGALVTSCGPHSDVVKQGFLGKLDRNHRRYFVLRAGSHTGPGRLEWYKNQEKSAGKAALSGSSKLGVMYLRCCLGVSRSGSSRKGHTVALYAKDQTMVLVVEDQWEQEAWYLAMRKLMEEERKDEERGEGCDEEDDGYCTLPSAASFKEVWPVTVRPTGLGCTKSLSGESRLCLTATSLILVRVTACSDLPSLTIPLLSVRRFGHLDGSFYLELGRSAPNGPGEIWMGARDQGNPAVAHRIHEVVIETVRTLRALPDFSRSPASSRGQLQALLPSKRGRPKYRDKAVNVRPPGARPAPLLRNPETQTSPPECPLQPDRPHRTQPASTAGSASHPGPLASPRGPTSETDDYVEMKTDQRVPVDQGRDRGAAMATGDLCSGSWEPGEAQRLGYMMMSPPGGHGSPALPQDDYVTMASPQKPNAQPRPSSSSSSLQTSFDSFTSDSSSPLRASHHRTNEHSPPRRLVTSLQQSETGAGQSQRSIRCSSQPQEAAESCSSPVRSVDPSAAMTQFVQSGPDHAGPGRASRAASDQSGRRWRLSLCLPSCLLAEDGDGL</sequence>
<feature type="compositionally biased region" description="Low complexity" evidence="2">
    <location>
        <begin position="523"/>
        <end position="548"/>
    </location>
</feature>
<feature type="compositionally biased region" description="Polar residues" evidence="2">
    <location>
        <begin position="565"/>
        <end position="598"/>
    </location>
</feature>
<dbReference type="PROSITE" id="PS50003">
    <property type="entry name" value="PH_DOMAIN"/>
    <property type="match status" value="1"/>
</dbReference>
<dbReference type="SMART" id="SM00233">
    <property type="entry name" value="PH"/>
    <property type="match status" value="1"/>
</dbReference>
<dbReference type="Pfam" id="PF02174">
    <property type="entry name" value="IRS"/>
    <property type="match status" value="1"/>
</dbReference>
<evidence type="ECO:0000256" key="2">
    <source>
        <dbReference type="SAM" id="MobiDB-lite"/>
    </source>
</evidence>
<organism evidence="5 6">
    <name type="scientific">Gasterosteus aculeatus aculeatus</name>
    <name type="common">three-spined stickleback</name>
    <dbReference type="NCBI Taxonomy" id="481459"/>
    <lineage>
        <taxon>Eukaryota</taxon>
        <taxon>Metazoa</taxon>
        <taxon>Chordata</taxon>
        <taxon>Craniata</taxon>
        <taxon>Vertebrata</taxon>
        <taxon>Euteleostomi</taxon>
        <taxon>Actinopterygii</taxon>
        <taxon>Neopterygii</taxon>
        <taxon>Teleostei</taxon>
        <taxon>Neoteleostei</taxon>
        <taxon>Acanthomorphata</taxon>
        <taxon>Eupercaria</taxon>
        <taxon>Perciformes</taxon>
        <taxon>Cottioidei</taxon>
        <taxon>Gasterosteales</taxon>
        <taxon>Gasterosteidae</taxon>
        <taxon>Gasterosteus</taxon>
    </lineage>
</organism>
<reference evidence="5 6" key="1">
    <citation type="journal article" date="2021" name="G3 (Bethesda)">
        <title>Improved contiguity of the threespine stickleback genome using long-read sequencing.</title>
        <authorList>
            <person name="Nath S."/>
            <person name="Shaw D.E."/>
            <person name="White M.A."/>
        </authorList>
    </citation>
    <scope>NUCLEOTIDE SEQUENCE [LARGE SCALE GENOMIC DNA]</scope>
    <source>
        <strain evidence="5 6">Lake Benthic</strain>
    </source>
</reference>
<dbReference type="RefSeq" id="XP_040043161.1">
    <property type="nucleotide sequence ID" value="XM_040187227.1"/>
</dbReference>
<evidence type="ECO:0000313" key="6">
    <source>
        <dbReference type="Proteomes" id="UP000007635"/>
    </source>
</evidence>
<dbReference type="PROSITE" id="PS51064">
    <property type="entry name" value="IRS_PTB"/>
    <property type="match status" value="1"/>
</dbReference>
<feature type="compositionally biased region" description="Basic and acidic residues" evidence="2">
    <location>
        <begin position="451"/>
        <end position="468"/>
    </location>
</feature>
<keyword evidence="6" id="KW-1185">Reference proteome</keyword>
<protein>
    <submittedName>
        <fullName evidence="5">Uncharacterized protein</fullName>
    </submittedName>
</protein>